<comment type="caution">
    <text evidence="1">The sequence shown here is derived from an EMBL/GenBank/DDBJ whole genome shotgun (WGS) entry which is preliminary data.</text>
</comment>
<protein>
    <submittedName>
        <fullName evidence="1">Uncharacterized protein</fullName>
    </submittedName>
</protein>
<organism evidence="1 2">
    <name type="scientific">Cytospora leucostoma</name>
    <dbReference type="NCBI Taxonomy" id="1230097"/>
    <lineage>
        <taxon>Eukaryota</taxon>
        <taxon>Fungi</taxon>
        <taxon>Dikarya</taxon>
        <taxon>Ascomycota</taxon>
        <taxon>Pezizomycotina</taxon>
        <taxon>Sordariomycetes</taxon>
        <taxon>Sordariomycetidae</taxon>
        <taxon>Diaporthales</taxon>
        <taxon>Cytosporaceae</taxon>
        <taxon>Cytospora</taxon>
    </lineage>
</organism>
<gene>
    <name evidence="1" type="ORF">VPNG_08581</name>
</gene>
<proteinExistence type="predicted"/>
<evidence type="ECO:0000313" key="1">
    <source>
        <dbReference type="EMBL" id="ROV98128.1"/>
    </source>
</evidence>
<dbReference type="InParanoid" id="A0A423W477"/>
<name>A0A423W477_9PEZI</name>
<dbReference type="AlphaFoldDB" id="A0A423W477"/>
<dbReference type="OrthoDB" id="5234949at2759"/>
<dbReference type="EMBL" id="LKEB01000062">
    <property type="protein sequence ID" value="ROV98128.1"/>
    <property type="molecule type" value="Genomic_DNA"/>
</dbReference>
<reference evidence="1 2" key="1">
    <citation type="submission" date="2015-09" db="EMBL/GenBank/DDBJ databases">
        <title>Host preference determinants of Valsa canker pathogens revealed by comparative genomics.</title>
        <authorList>
            <person name="Yin Z."/>
            <person name="Huang L."/>
        </authorList>
    </citation>
    <scope>NUCLEOTIDE SEQUENCE [LARGE SCALE GENOMIC DNA]</scope>
    <source>
        <strain evidence="1 2">SXYLt</strain>
    </source>
</reference>
<sequence length="159" mass="18351">MALSIAGPLSSNLVLHSETEDDRYAAQHEGLRSDGRMVSALKETEPKDQQSEYAFLWANEDTPQFDLGPSEAERPRSLPQDHKMAEIILTEDLSFFTALLKGSEPPRATRRLELFLSEEQKAQREIYEAERLEAQLRRRDESKGMQADMDFYLMLMQRE</sequence>
<dbReference type="Proteomes" id="UP000285146">
    <property type="component" value="Unassembled WGS sequence"/>
</dbReference>
<evidence type="ECO:0000313" key="2">
    <source>
        <dbReference type="Proteomes" id="UP000285146"/>
    </source>
</evidence>
<accession>A0A423W477</accession>
<keyword evidence="2" id="KW-1185">Reference proteome</keyword>